<reference evidence="4" key="1">
    <citation type="submission" date="2019-08" db="EMBL/GenBank/DDBJ databases">
        <title>Reference gene set and small RNA set construction with multiple tissues from Davidia involucrata Baill.</title>
        <authorList>
            <person name="Yang H."/>
            <person name="Zhou C."/>
            <person name="Li G."/>
            <person name="Wang J."/>
            <person name="Gao P."/>
            <person name="Wang M."/>
            <person name="Wang R."/>
            <person name="Zhao Y."/>
        </authorList>
    </citation>
    <scope>NUCLEOTIDE SEQUENCE</scope>
    <source>
        <tissue evidence="4">Mixed with DoveR01_LX</tissue>
    </source>
</reference>
<organism evidence="4">
    <name type="scientific">Davidia involucrata</name>
    <name type="common">Dove tree</name>
    <dbReference type="NCBI Taxonomy" id="16924"/>
    <lineage>
        <taxon>Eukaryota</taxon>
        <taxon>Viridiplantae</taxon>
        <taxon>Streptophyta</taxon>
        <taxon>Embryophyta</taxon>
        <taxon>Tracheophyta</taxon>
        <taxon>Spermatophyta</taxon>
        <taxon>Magnoliopsida</taxon>
        <taxon>eudicotyledons</taxon>
        <taxon>Gunneridae</taxon>
        <taxon>Pentapetalae</taxon>
        <taxon>asterids</taxon>
        <taxon>Cornales</taxon>
        <taxon>Nyssaceae</taxon>
        <taxon>Davidia</taxon>
    </lineage>
</organism>
<feature type="compositionally biased region" description="Low complexity" evidence="2">
    <location>
        <begin position="435"/>
        <end position="449"/>
    </location>
</feature>
<feature type="compositionally biased region" description="Polar residues" evidence="2">
    <location>
        <begin position="227"/>
        <end position="238"/>
    </location>
</feature>
<feature type="region of interest" description="Disordered" evidence="2">
    <location>
        <begin position="334"/>
        <end position="449"/>
    </location>
</feature>
<dbReference type="PANTHER" id="PTHR34380">
    <property type="entry name" value="BNAA03G12380D PROTEIN"/>
    <property type="match status" value="1"/>
</dbReference>
<feature type="compositionally biased region" description="Polar residues" evidence="2">
    <location>
        <begin position="408"/>
        <end position="418"/>
    </location>
</feature>
<protein>
    <submittedName>
        <fullName evidence="4">Putative sarcolemmal membrane-associated protein-like</fullName>
    </submittedName>
</protein>
<gene>
    <name evidence="3" type="ORF">Din_033787</name>
    <name evidence="4" type="ORF">Din_033788</name>
</gene>
<feature type="coiled-coil region" evidence="1">
    <location>
        <begin position="83"/>
        <end position="110"/>
    </location>
</feature>
<keyword evidence="1" id="KW-0175">Coiled coil</keyword>
<name>A0A5B7B637_DAVIN</name>
<sequence>MSSGSQPAINFAAESAENGTIPELISLLKSAFRPTDFDKVQHFLITREESMKSTLSEMSVEIENRKKEFDLMEKKHGDLVLMKLEIEDKLNKCKRECDGFREQVTRFSEEKRLDGDRAKRAGERFAKLLEDFTKAEDDKRELIIQLKVKSTDLECANATKRRAESEVEAWKKKFGELELRVSRLEEDTAVLVTGDPLFEKNIDMDTTALDEDLGVKRSVSHEIAGKKQTSGNGESQNEIGFGKDSPSLAREQTKESISNCGEKVNTLAGAVSACDSLVIESNKLHAAGLSMDRNWRPESRAVIEINDSDDEMPAVYGTCISNICASGAILREKETSSQKNVKGAHSGQTGEENQRRCMDNFLFGSTPKRKRNSCTSICKRENDDDDDDDKISKRKTKQLQELIHENKSSPVNDCTTMPESGGSRLRKFIPDGMDSSDSGDSSSSSRDACSDSYMNNLIAEYKRNRDNKTWTFELDMLSAFERDPELCMNAVCALYRQRMSTDKSIQGSSFSKKWGFDQFDALRVTNLAKFLIDGDPQGKLKKSVSELQQYDLKGLDDCRKLATWHSKQLFEIYRKKEDPFFFPC</sequence>
<dbReference type="EMBL" id="GHES01033788">
    <property type="protein sequence ID" value="MPA64347.1"/>
    <property type="molecule type" value="Transcribed_RNA"/>
</dbReference>
<dbReference type="EMBL" id="GHES01033787">
    <property type="protein sequence ID" value="MPA64346.1"/>
    <property type="molecule type" value="Transcribed_RNA"/>
</dbReference>
<evidence type="ECO:0000313" key="3">
    <source>
        <dbReference type="EMBL" id="MPA64346.1"/>
    </source>
</evidence>
<dbReference type="PANTHER" id="PTHR34380:SF6">
    <property type="entry name" value="TERNARY COMPLEX FACTOR MIP1 LEUCINE-ZIPPER DOMAIN-CONTAINING PROTEIN"/>
    <property type="match status" value="1"/>
</dbReference>
<accession>A0A5B7B637</accession>
<evidence type="ECO:0000256" key="2">
    <source>
        <dbReference type="SAM" id="MobiDB-lite"/>
    </source>
</evidence>
<evidence type="ECO:0000313" key="4">
    <source>
        <dbReference type="EMBL" id="MPA64347.1"/>
    </source>
</evidence>
<evidence type="ECO:0000256" key="1">
    <source>
        <dbReference type="SAM" id="Coils"/>
    </source>
</evidence>
<dbReference type="AlphaFoldDB" id="A0A5B7B637"/>
<proteinExistence type="predicted"/>
<feature type="coiled-coil region" evidence="1">
    <location>
        <begin position="153"/>
        <end position="187"/>
    </location>
</feature>
<feature type="region of interest" description="Disordered" evidence="2">
    <location>
        <begin position="221"/>
        <end position="255"/>
    </location>
</feature>